<evidence type="ECO:0000313" key="1">
    <source>
        <dbReference type="EMBL" id="EPR10521.1"/>
    </source>
</evidence>
<dbReference type="OrthoDB" id="1741517at2"/>
<dbReference type="STRING" id="1330534.L323_13075"/>
<dbReference type="Gene3D" id="1.25.40.10">
    <property type="entry name" value="Tetratricopeptide repeat domain"/>
    <property type="match status" value="1"/>
</dbReference>
<dbReference type="SUPFAM" id="SSF48452">
    <property type="entry name" value="TPR-like"/>
    <property type="match status" value="1"/>
</dbReference>
<comment type="caution">
    <text evidence="1">The sequence shown here is derived from an EMBL/GenBank/DDBJ whole genome shotgun (WGS) entry which is preliminary data.</text>
</comment>
<dbReference type="PATRIC" id="fig|1330534.3.peg.2592"/>
<name>U4R072_9FIRM</name>
<evidence type="ECO:0000313" key="2">
    <source>
        <dbReference type="Proteomes" id="UP000016860"/>
    </source>
</evidence>
<organism evidence="1 2">
    <name type="scientific">Ruminiclostridium papyrosolvens C7</name>
    <dbReference type="NCBI Taxonomy" id="1330534"/>
    <lineage>
        <taxon>Bacteria</taxon>
        <taxon>Bacillati</taxon>
        <taxon>Bacillota</taxon>
        <taxon>Clostridia</taxon>
        <taxon>Eubacteriales</taxon>
        <taxon>Oscillospiraceae</taxon>
        <taxon>Ruminiclostridium</taxon>
    </lineage>
</organism>
<dbReference type="AlphaFoldDB" id="U4R072"/>
<gene>
    <name evidence="1" type="ORF">L323_13075</name>
</gene>
<reference evidence="1 2" key="1">
    <citation type="journal article" date="2013" name="Genome Announc.">
        <title>Draft Genome Sequence of the Cellulolytic Bacterium Clostridium papyrosolvens C7 (ATCC 700395).</title>
        <authorList>
            <person name="Zepeda V."/>
            <person name="Dassa B."/>
            <person name="Borovok I."/>
            <person name="Lamed R."/>
            <person name="Bayer E.A."/>
            <person name="Cate J.H."/>
        </authorList>
    </citation>
    <scope>NUCLEOTIDE SEQUENCE [LARGE SCALE GENOMIC DNA]</scope>
    <source>
        <strain evidence="1 2">C7</strain>
    </source>
</reference>
<accession>U4R072</accession>
<dbReference type="Proteomes" id="UP000016860">
    <property type="component" value="Unassembled WGS sequence"/>
</dbReference>
<dbReference type="InterPro" id="IPR011990">
    <property type="entry name" value="TPR-like_helical_dom_sf"/>
</dbReference>
<sequence>MKYIDEFHINILQVVNMIMKFPGRKMYFFEKLVKKYSENPEDYELLITYGFFKYFEITSLVQGEDLANSDIFEVIEIYNKALVIEPDDWFVHILKILLYSKLPLGMVNENEIISNLDLLIEIQSKAERKEPYFVLPYIFYAQYWYDKNNFENVSQYLEYVLKMAPQKEIPFKPLNCHFFIPAKELYYRLYYSEQTGLAFKLEKICMIYFEKESRKLNHSEDLKIRI</sequence>
<proteinExistence type="predicted"/>
<dbReference type="EMBL" id="ATAY01000063">
    <property type="protein sequence ID" value="EPR10521.1"/>
    <property type="molecule type" value="Genomic_DNA"/>
</dbReference>
<protein>
    <submittedName>
        <fullName evidence="1">Uncharacterized protein</fullName>
    </submittedName>
</protein>